<keyword evidence="3" id="KW-1185">Reference proteome</keyword>
<comment type="caution">
    <text evidence="2">The sequence shown here is derived from an EMBL/GenBank/DDBJ whole genome shotgun (WGS) entry which is preliminary data.</text>
</comment>
<name>A0A8T0Q668_PANVG</name>
<accession>A0A8T0Q668</accession>
<protein>
    <submittedName>
        <fullName evidence="2">Uncharacterized protein</fullName>
    </submittedName>
</protein>
<dbReference type="Proteomes" id="UP000823388">
    <property type="component" value="Chromosome 7N"/>
</dbReference>
<feature type="compositionally biased region" description="Low complexity" evidence="1">
    <location>
        <begin position="27"/>
        <end position="43"/>
    </location>
</feature>
<organism evidence="2 3">
    <name type="scientific">Panicum virgatum</name>
    <name type="common">Blackwell switchgrass</name>
    <dbReference type="NCBI Taxonomy" id="38727"/>
    <lineage>
        <taxon>Eukaryota</taxon>
        <taxon>Viridiplantae</taxon>
        <taxon>Streptophyta</taxon>
        <taxon>Embryophyta</taxon>
        <taxon>Tracheophyta</taxon>
        <taxon>Spermatophyta</taxon>
        <taxon>Magnoliopsida</taxon>
        <taxon>Liliopsida</taxon>
        <taxon>Poales</taxon>
        <taxon>Poaceae</taxon>
        <taxon>PACMAD clade</taxon>
        <taxon>Panicoideae</taxon>
        <taxon>Panicodae</taxon>
        <taxon>Paniceae</taxon>
        <taxon>Panicinae</taxon>
        <taxon>Panicum</taxon>
        <taxon>Panicum sect. Hiantes</taxon>
    </lineage>
</organism>
<dbReference type="EMBL" id="CM029050">
    <property type="protein sequence ID" value="KAG2568835.1"/>
    <property type="molecule type" value="Genomic_DNA"/>
</dbReference>
<evidence type="ECO:0000256" key="1">
    <source>
        <dbReference type="SAM" id="MobiDB-lite"/>
    </source>
</evidence>
<gene>
    <name evidence="2" type="ORF">PVAP13_7NG398400</name>
</gene>
<reference evidence="2" key="1">
    <citation type="submission" date="2020-05" db="EMBL/GenBank/DDBJ databases">
        <title>WGS assembly of Panicum virgatum.</title>
        <authorList>
            <person name="Lovell J.T."/>
            <person name="Jenkins J."/>
            <person name="Shu S."/>
            <person name="Juenger T.E."/>
            <person name="Schmutz J."/>
        </authorList>
    </citation>
    <scope>NUCLEOTIDE SEQUENCE</scope>
    <source>
        <strain evidence="2">AP13</strain>
    </source>
</reference>
<feature type="region of interest" description="Disordered" evidence="1">
    <location>
        <begin position="1"/>
        <end position="61"/>
    </location>
</feature>
<proteinExistence type="predicted"/>
<sequence>MAAASRTPLLRSVFTKMARRPGPGPGPASSSSRRFSSSPTGVSTPPATNNSKDATRNKIEPCELERTLEVLAFESAMYLSFVFLRKKKTD</sequence>
<evidence type="ECO:0000313" key="2">
    <source>
        <dbReference type="EMBL" id="KAG2568835.1"/>
    </source>
</evidence>
<dbReference type="AlphaFoldDB" id="A0A8T0Q668"/>
<evidence type="ECO:0000313" key="3">
    <source>
        <dbReference type="Proteomes" id="UP000823388"/>
    </source>
</evidence>